<keyword evidence="2" id="KW-1185">Reference proteome</keyword>
<reference evidence="2" key="1">
    <citation type="journal article" date="2019" name="Int. J. Syst. Evol. Microbiol.">
        <title>The Global Catalogue of Microorganisms (GCM) 10K type strain sequencing project: providing services to taxonomists for standard genome sequencing and annotation.</title>
        <authorList>
            <consortium name="The Broad Institute Genomics Platform"/>
            <consortium name="The Broad Institute Genome Sequencing Center for Infectious Disease"/>
            <person name="Wu L."/>
            <person name="Ma J."/>
        </authorList>
    </citation>
    <scope>NUCLEOTIDE SEQUENCE [LARGE SCALE GENOMIC DNA]</scope>
    <source>
        <strain evidence="2">CGMCC 1.15180</strain>
    </source>
</reference>
<dbReference type="EMBL" id="JBHUHR010000001">
    <property type="protein sequence ID" value="MFD2033255.1"/>
    <property type="molecule type" value="Genomic_DNA"/>
</dbReference>
<protein>
    <submittedName>
        <fullName evidence="1">Uncharacterized protein</fullName>
    </submittedName>
</protein>
<accession>A0ABW4VKF4</accession>
<sequence length="117" mass="13068">MDESRKYDRKLLGFIIEVTGEGYHERDFIFVSDSGCKGCSNMIAHDLANGELSEDINIIIVDIKKLGEAKLKFNSGETEVYYDSLDGKSRAKLTIPSGMNYFVSTKNGIMENKGVVF</sequence>
<proteinExistence type="predicted"/>
<comment type="caution">
    <text evidence="1">The sequence shown here is derived from an EMBL/GenBank/DDBJ whole genome shotgun (WGS) entry which is preliminary data.</text>
</comment>
<name>A0ABW4VKF4_9BACT</name>
<gene>
    <name evidence="1" type="ORF">ACFSKL_00550</name>
</gene>
<organism evidence="1 2">
    <name type="scientific">Belliella marina</name>
    <dbReference type="NCBI Taxonomy" id="1644146"/>
    <lineage>
        <taxon>Bacteria</taxon>
        <taxon>Pseudomonadati</taxon>
        <taxon>Bacteroidota</taxon>
        <taxon>Cytophagia</taxon>
        <taxon>Cytophagales</taxon>
        <taxon>Cyclobacteriaceae</taxon>
        <taxon>Belliella</taxon>
    </lineage>
</organism>
<evidence type="ECO:0000313" key="1">
    <source>
        <dbReference type="EMBL" id="MFD2033255.1"/>
    </source>
</evidence>
<dbReference type="Proteomes" id="UP001597361">
    <property type="component" value="Unassembled WGS sequence"/>
</dbReference>
<dbReference type="RefSeq" id="WP_376882346.1">
    <property type="nucleotide sequence ID" value="NZ_JBHUHR010000001.1"/>
</dbReference>
<evidence type="ECO:0000313" key="2">
    <source>
        <dbReference type="Proteomes" id="UP001597361"/>
    </source>
</evidence>